<gene>
    <name evidence="4" type="ORF">Sradi_3532600</name>
</gene>
<dbReference type="PANTHER" id="PTHR13068">
    <property type="entry name" value="CGI-12 PROTEIN-RELATED"/>
    <property type="match status" value="1"/>
</dbReference>
<comment type="similarity">
    <text evidence="1">Belongs to the mTERF family.</text>
</comment>
<dbReference type="Gene3D" id="1.25.70.10">
    <property type="entry name" value="Transcription termination factor 3, mitochondrial"/>
    <property type="match status" value="1"/>
</dbReference>
<dbReference type="SMART" id="SM00733">
    <property type="entry name" value="Mterf"/>
    <property type="match status" value="6"/>
</dbReference>
<organism evidence="4">
    <name type="scientific">Sesamum radiatum</name>
    <name type="common">Black benniseed</name>
    <dbReference type="NCBI Taxonomy" id="300843"/>
    <lineage>
        <taxon>Eukaryota</taxon>
        <taxon>Viridiplantae</taxon>
        <taxon>Streptophyta</taxon>
        <taxon>Embryophyta</taxon>
        <taxon>Tracheophyta</taxon>
        <taxon>Spermatophyta</taxon>
        <taxon>Magnoliopsida</taxon>
        <taxon>eudicotyledons</taxon>
        <taxon>Gunneridae</taxon>
        <taxon>Pentapetalae</taxon>
        <taxon>asterids</taxon>
        <taxon>lamiids</taxon>
        <taxon>Lamiales</taxon>
        <taxon>Pedaliaceae</taxon>
        <taxon>Sesamum</taxon>
    </lineage>
</organism>
<evidence type="ECO:0000313" key="4">
    <source>
        <dbReference type="EMBL" id="KAL0366425.1"/>
    </source>
</evidence>
<dbReference type="Pfam" id="PF02536">
    <property type="entry name" value="mTERF"/>
    <property type="match status" value="1"/>
</dbReference>
<sequence>MSLRIRRGLMYLFPQNSSFLCKPCVFFSTSRGKKPPSIPTVSKCLMQKYNFHPKAASRFASALTSLKNPEKSSLILSFLQESGFSASQMEKILKSWPELLSVDLEKVVKPKIKIFHEFGFSANDIVDIILKEPSVLHSSANNRFIPSLTVLRGLLGSTAEVAKFLKISGWYLKRDLDSSLVPNIKLLHSCGIPMKKMNWLMHYFPRFILQNQKTMEKLVEKADRRGANRSSKMFIHAVLVVSSLSNETLELKKKTFRDLGFSEDDILRVFRTQPQVFATSEEKIKKVKEVVLATGKYDLSCILNNPTAVTRSIEKRYKPRFQVLEILEGKNLITNWPGFPTLFKMTDKNFFEKFVRPYSDEVGEVYMAKCGLSGKRRV</sequence>
<dbReference type="GO" id="GO:0006353">
    <property type="term" value="P:DNA-templated transcription termination"/>
    <property type="evidence" value="ECO:0007669"/>
    <property type="project" value="UniProtKB-KW"/>
</dbReference>
<dbReference type="GO" id="GO:0003676">
    <property type="term" value="F:nucleic acid binding"/>
    <property type="evidence" value="ECO:0007669"/>
    <property type="project" value="InterPro"/>
</dbReference>
<keyword evidence="2" id="KW-0806">Transcription termination</keyword>
<evidence type="ECO:0000256" key="3">
    <source>
        <dbReference type="ARBA" id="ARBA00022946"/>
    </source>
</evidence>
<proteinExistence type="inferred from homology"/>
<keyword evidence="2" id="KW-0804">Transcription</keyword>
<dbReference type="InterPro" id="IPR003690">
    <property type="entry name" value="MTERF"/>
</dbReference>
<dbReference type="EMBL" id="JACGWJ010000015">
    <property type="protein sequence ID" value="KAL0366425.1"/>
    <property type="molecule type" value="Genomic_DNA"/>
</dbReference>
<accession>A0AAW2QEX7</accession>
<reference evidence="4" key="1">
    <citation type="submission" date="2020-06" db="EMBL/GenBank/DDBJ databases">
        <authorList>
            <person name="Li T."/>
            <person name="Hu X."/>
            <person name="Zhang T."/>
            <person name="Song X."/>
            <person name="Zhang H."/>
            <person name="Dai N."/>
            <person name="Sheng W."/>
            <person name="Hou X."/>
            <person name="Wei L."/>
        </authorList>
    </citation>
    <scope>NUCLEOTIDE SEQUENCE</scope>
    <source>
        <strain evidence="4">G02</strain>
        <tissue evidence="4">Leaf</tissue>
    </source>
</reference>
<name>A0AAW2QEX7_SESRA</name>
<dbReference type="FunFam" id="1.25.70.10:FF:000001">
    <property type="entry name" value="Mitochondrial transcription termination factor-like"/>
    <property type="match status" value="1"/>
</dbReference>
<evidence type="ECO:0000256" key="2">
    <source>
        <dbReference type="ARBA" id="ARBA00022472"/>
    </source>
</evidence>
<keyword evidence="2" id="KW-0805">Transcription regulation</keyword>
<keyword evidence="3" id="KW-0809">Transit peptide</keyword>
<evidence type="ECO:0000256" key="1">
    <source>
        <dbReference type="ARBA" id="ARBA00007692"/>
    </source>
</evidence>
<protein>
    <submittedName>
        <fullName evidence="4">Uncharacterized protein</fullName>
    </submittedName>
</protein>
<dbReference type="AlphaFoldDB" id="A0AAW2QEX7"/>
<comment type="caution">
    <text evidence="4">The sequence shown here is derived from an EMBL/GenBank/DDBJ whole genome shotgun (WGS) entry which is preliminary data.</text>
</comment>
<dbReference type="InterPro" id="IPR038538">
    <property type="entry name" value="MTERF_sf"/>
</dbReference>
<dbReference type="PANTHER" id="PTHR13068:SF130">
    <property type="entry name" value="TRANSCRIPTION TERMINATION FACTOR MTERF6, CHLOROPLASTIC_MITOCHONDRIAL-LIKE"/>
    <property type="match status" value="1"/>
</dbReference>
<reference evidence="4" key="2">
    <citation type="journal article" date="2024" name="Plant">
        <title>Genomic evolution and insights into agronomic trait innovations of Sesamum species.</title>
        <authorList>
            <person name="Miao H."/>
            <person name="Wang L."/>
            <person name="Qu L."/>
            <person name="Liu H."/>
            <person name="Sun Y."/>
            <person name="Le M."/>
            <person name="Wang Q."/>
            <person name="Wei S."/>
            <person name="Zheng Y."/>
            <person name="Lin W."/>
            <person name="Duan Y."/>
            <person name="Cao H."/>
            <person name="Xiong S."/>
            <person name="Wang X."/>
            <person name="Wei L."/>
            <person name="Li C."/>
            <person name="Ma Q."/>
            <person name="Ju M."/>
            <person name="Zhao R."/>
            <person name="Li G."/>
            <person name="Mu C."/>
            <person name="Tian Q."/>
            <person name="Mei H."/>
            <person name="Zhang T."/>
            <person name="Gao T."/>
            <person name="Zhang H."/>
        </authorList>
    </citation>
    <scope>NUCLEOTIDE SEQUENCE</scope>
    <source>
        <strain evidence="4">G02</strain>
    </source>
</reference>